<proteinExistence type="predicted"/>
<protein>
    <submittedName>
        <fullName evidence="1">Uncharacterized protein</fullName>
    </submittedName>
</protein>
<sequence length="94" mass="10983">RGISFIIYLGEPGVVIQLSVEEDSGYKYSEHQINAAFSRGWKYRPEVETSIYRYCGSMDNFSVITYIVRESVLAFCMIWNIQQLPMLHIYTIDM</sequence>
<dbReference type="EMBL" id="BARV01024737">
    <property type="protein sequence ID" value="GAI36557.1"/>
    <property type="molecule type" value="Genomic_DNA"/>
</dbReference>
<comment type="caution">
    <text evidence="1">The sequence shown here is derived from an EMBL/GenBank/DDBJ whole genome shotgun (WGS) entry which is preliminary data.</text>
</comment>
<name>X1MXX8_9ZZZZ</name>
<evidence type="ECO:0000313" key="1">
    <source>
        <dbReference type="EMBL" id="GAI36557.1"/>
    </source>
</evidence>
<organism evidence="1">
    <name type="scientific">marine sediment metagenome</name>
    <dbReference type="NCBI Taxonomy" id="412755"/>
    <lineage>
        <taxon>unclassified sequences</taxon>
        <taxon>metagenomes</taxon>
        <taxon>ecological metagenomes</taxon>
    </lineage>
</organism>
<feature type="non-terminal residue" evidence="1">
    <location>
        <position position="1"/>
    </location>
</feature>
<reference evidence="1" key="1">
    <citation type="journal article" date="2014" name="Front. Microbiol.">
        <title>High frequency of phylogenetically diverse reductive dehalogenase-homologous genes in deep subseafloor sedimentary metagenomes.</title>
        <authorList>
            <person name="Kawai M."/>
            <person name="Futagami T."/>
            <person name="Toyoda A."/>
            <person name="Takaki Y."/>
            <person name="Nishi S."/>
            <person name="Hori S."/>
            <person name="Arai W."/>
            <person name="Tsubouchi T."/>
            <person name="Morono Y."/>
            <person name="Uchiyama I."/>
            <person name="Ito T."/>
            <person name="Fujiyama A."/>
            <person name="Inagaki F."/>
            <person name="Takami H."/>
        </authorList>
    </citation>
    <scope>NUCLEOTIDE SEQUENCE</scope>
    <source>
        <strain evidence="1">Expedition CK06-06</strain>
    </source>
</reference>
<dbReference type="AlphaFoldDB" id="X1MXX8"/>
<gene>
    <name evidence="1" type="ORF">S06H3_40323</name>
</gene>
<accession>X1MXX8</accession>